<evidence type="ECO:0000256" key="4">
    <source>
        <dbReference type="ARBA" id="ARBA00023157"/>
    </source>
</evidence>
<dbReference type="InterPro" id="IPR001846">
    <property type="entry name" value="VWF_type-D"/>
</dbReference>
<dbReference type="Pfam" id="PF25962">
    <property type="entry name" value="TIL_OTOGL_Mucin"/>
    <property type="match status" value="1"/>
</dbReference>
<evidence type="ECO:0000313" key="8">
    <source>
        <dbReference type="Proteomes" id="UP000504632"/>
    </source>
</evidence>
<dbReference type="InParanoid" id="A0A6J2WRI4"/>
<dbReference type="GeneID" id="115826637"/>
<keyword evidence="2" id="KW-0964">Secreted</keyword>
<protein>
    <submittedName>
        <fullName evidence="9">Mucin-2-like</fullName>
    </submittedName>
</protein>
<dbReference type="GO" id="GO:0031012">
    <property type="term" value="C:extracellular matrix"/>
    <property type="evidence" value="ECO:0007669"/>
    <property type="project" value="TreeGrafter"/>
</dbReference>
<dbReference type="Pfam" id="PF00094">
    <property type="entry name" value="VWD"/>
    <property type="match status" value="3"/>
</dbReference>
<feature type="domain" description="VWFD" evidence="7">
    <location>
        <begin position="34"/>
        <end position="204"/>
    </location>
</feature>
<evidence type="ECO:0000259" key="7">
    <source>
        <dbReference type="PROSITE" id="PS51233"/>
    </source>
</evidence>
<dbReference type="RefSeq" id="XP_030646377.1">
    <property type="nucleotide sequence ID" value="XM_030790517.1"/>
</dbReference>
<evidence type="ECO:0000313" key="9">
    <source>
        <dbReference type="RefSeq" id="XP_030646377.1"/>
    </source>
</evidence>
<feature type="domain" description="VWFD" evidence="7">
    <location>
        <begin position="394"/>
        <end position="569"/>
    </location>
</feature>
<evidence type="ECO:0000256" key="2">
    <source>
        <dbReference type="ARBA" id="ARBA00022525"/>
    </source>
</evidence>
<keyword evidence="8" id="KW-1185">Reference proteome</keyword>
<feature type="chain" id="PRO_5027095063" evidence="6">
    <location>
        <begin position="19"/>
        <end position="1276"/>
    </location>
</feature>
<dbReference type="SMART" id="SM00216">
    <property type="entry name" value="VWD"/>
    <property type="match status" value="3"/>
</dbReference>
<dbReference type="InterPro" id="IPR058753">
    <property type="entry name" value="TIL_OTOGL_Mucin"/>
</dbReference>
<dbReference type="CDD" id="cd19941">
    <property type="entry name" value="TIL"/>
    <property type="match status" value="3"/>
</dbReference>
<dbReference type="SUPFAM" id="SSF57567">
    <property type="entry name" value="Serine protease inhibitors"/>
    <property type="match status" value="3"/>
</dbReference>
<gene>
    <name evidence="9" type="primary">LOC115826637</name>
</gene>
<sequence>MKWATPLLFALVLALTWALHANTMRARSTNHVKSICSTWGNWHFKTFDGDVFQFPGSCEYNLASDCQGPVPEFSIHVWKSKTLAGLEIQELMVTFGGTIVELNRTAVKVDGKPVTLPYHVLWVLLEENSVYIKIYSKQGITVMWNRDDAVMVELDSKYANRTCGLCGDFNGLQIYNEFIHGYMKMSAIEYGNKQKIHNPYLECEDPNEEDDIGSQQLSLCQGHHASCADLLLSDDWASCTAILNPDPYIQACTLDKCRSPPGDTSDNSLICATLSEYSRQCSHAGGTPPNWRTSTFCAVQCPYNMVHSESGSPCVDTCTYTDTSSLCQEHKMDGCFCPEGTVFDDISLRGCIPQTECQCKHDRVYDTGEIFQNAEEQCVCYQGKWECNSLPSSGFCALEEGSHFTTYDGKEFTFHGECNYVISKDCAGSKFSILGQLIPCSTIETDTCLKSIMLILNKDKTNVLSIKADGRVRHNADVQLPYSTANLTVFRPSTFYIMVQTNFGLHIKVQLVPLMQLYITLDHSYQNRTCGLCGNFNNVLKDELKSPQGLVEGTAASFANSWKTQTTCPDRTERLDDPCSYSVVNENYAEHWCSNLKSKESPFSKCHSTVSPDNYYKRCKYASCNCDRSEDCLCAVFSSYVRACASKGIFLQGWRSLVCEKYTEQCPVSQVFSYKLQQCQSTCQSLSSERQVCSTDFVPVDGCSCPEGQYQDEHGMCVPVEQCSCYHDGEYIKPGKSIYIKDQHCVCSNGKLSCQSRFTRIPLACPDPKVYFNCSTANPDEYGVACARSCLSLEQDCVAMECESGCMCPSGLLDDGRGNCVKDYECPCQHNGHFYAAGSRISIKCNTCNCKMGKWECTGNVCPGTCTIYGSGHYNTFDDQRFGFSGSCNYVAAQDTCGNKTGSFRVITENVPCGMTGATCSKYVRIILGRTELRLADGRVEQENLEQGALIPYRVRTVGLYMSIEADIGLTVLWDRKTAVHIILQPQYMGEVCGLCGNFNGNGKDDFTTPAHLLVTDVLEFANSWKDSSGCPNMRMVVDPCSQNPNRLTWAKMQCSIITGKTFQDCHSMVDPAPYYDNCVTDSCACDSGGDCECFCTAVAAYAQACNDAGVCVAWRTPEICPVYCDYYNEQFECIWHYSPCHTPCYKTCYYPEGVCTSPIPNLEVCPEDKPIFDERNNICVEKCEGCYHNGTWYEPGDEIPTDELCQKWWNINTIGNQFNTIFHDDTWNCFFHFLNSNSKYTFNNPVYKSATDNCFKYSSNSININNFYKNNDTSD</sequence>
<feature type="signal peptide" evidence="6">
    <location>
        <begin position="1"/>
        <end position="18"/>
    </location>
</feature>
<dbReference type="InterPro" id="IPR001007">
    <property type="entry name" value="VWF_dom"/>
</dbReference>
<dbReference type="InterPro" id="IPR002919">
    <property type="entry name" value="TIL_dom"/>
</dbReference>
<dbReference type="Pfam" id="PF08742">
    <property type="entry name" value="C8"/>
    <property type="match status" value="3"/>
</dbReference>
<evidence type="ECO:0000256" key="6">
    <source>
        <dbReference type="SAM" id="SignalP"/>
    </source>
</evidence>
<proteinExistence type="predicted"/>
<dbReference type="InterPro" id="IPR050780">
    <property type="entry name" value="Mucin_vWF_Thrombospondin_sf"/>
</dbReference>
<feature type="domain" description="VWFD" evidence="7">
    <location>
        <begin position="864"/>
        <end position="1032"/>
    </location>
</feature>
<keyword evidence="6" id="KW-0732">Signal</keyword>
<dbReference type="OrthoDB" id="160294at2759"/>
<dbReference type="Gene3D" id="2.10.25.10">
    <property type="entry name" value="Laminin"/>
    <property type="match status" value="3"/>
</dbReference>
<dbReference type="InterPro" id="IPR014853">
    <property type="entry name" value="VWF/SSPO/ZAN-like_Cys-rich_dom"/>
</dbReference>
<dbReference type="Proteomes" id="UP000504632">
    <property type="component" value="Chromosome 13"/>
</dbReference>
<dbReference type="PANTHER" id="PTHR11339">
    <property type="entry name" value="EXTRACELLULAR MATRIX GLYCOPROTEIN RELATED"/>
    <property type="match status" value="1"/>
</dbReference>
<dbReference type="Pfam" id="PF01826">
    <property type="entry name" value="TIL"/>
    <property type="match status" value="1"/>
</dbReference>
<reference evidence="9" key="1">
    <citation type="submission" date="2025-08" db="UniProtKB">
        <authorList>
            <consortium name="RefSeq"/>
        </authorList>
    </citation>
    <scope>IDENTIFICATION</scope>
</reference>
<keyword evidence="3" id="KW-0677">Repeat</keyword>
<dbReference type="InterPro" id="IPR036084">
    <property type="entry name" value="Ser_inhib-like_sf"/>
</dbReference>
<comment type="subcellular location">
    <subcellularLocation>
        <location evidence="1">Secreted</location>
    </subcellularLocation>
</comment>
<keyword evidence="5" id="KW-0325">Glycoprotein</keyword>
<dbReference type="PANTHER" id="PTHR11339:SF371">
    <property type="entry name" value="MUCIN-2"/>
    <property type="match status" value="1"/>
</dbReference>
<dbReference type="AlphaFoldDB" id="A0A6J2WRI4"/>
<accession>A0A6J2WRI4</accession>
<dbReference type="SMART" id="SM00215">
    <property type="entry name" value="VWC_out"/>
    <property type="match status" value="2"/>
</dbReference>
<dbReference type="GO" id="GO:0005615">
    <property type="term" value="C:extracellular space"/>
    <property type="evidence" value="ECO:0007669"/>
    <property type="project" value="TreeGrafter"/>
</dbReference>
<dbReference type="FunFam" id="2.10.25.10:FF:000674">
    <property type="entry name" value="Mucin-2"/>
    <property type="match status" value="1"/>
</dbReference>
<dbReference type="PROSITE" id="PS51233">
    <property type="entry name" value="VWFD"/>
    <property type="match status" value="3"/>
</dbReference>
<evidence type="ECO:0000256" key="1">
    <source>
        <dbReference type="ARBA" id="ARBA00004613"/>
    </source>
</evidence>
<dbReference type="SMART" id="SM00832">
    <property type="entry name" value="C8"/>
    <property type="match status" value="3"/>
</dbReference>
<keyword evidence="4" id="KW-1015">Disulfide bond</keyword>
<evidence type="ECO:0000256" key="5">
    <source>
        <dbReference type="ARBA" id="ARBA00023180"/>
    </source>
</evidence>
<organism evidence="8 9">
    <name type="scientific">Chanos chanos</name>
    <name type="common">Milkfish</name>
    <name type="synonym">Mugil chanos</name>
    <dbReference type="NCBI Taxonomy" id="29144"/>
    <lineage>
        <taxon>Eukaryota</taxon>
        <taxon>Metazoa</taxon>
        <taxon>Chordata</taxon>
        <taxon>Craniata</taxon>
        <taxon>Vertebrata</taxon>
        <taxon>Euteleostomi</taxon>
        <taxon>Actinopterygii</taxon>
        <taxon>Neopterygii</taxon>
        <taxon>Teleostei</taxon>
        <taxon>Ostariophysi</taxon>
        <taxon>Gonorynchiformes</taxon>
        <taxon>Chanidae</taxon>
        <taxon>Chanos</taxon>
    </lineage>
</organism>
<name>A0A6J2WRI4_CHACN</name>
<evidence type="ECO:0000256" key="3">
    <source>
        <dbReference type="ARBA" id="ARBA00022737"/>
    </source>
</evidence>